<proteinExistence type="predicted"/>
<name>A0ACB8UGT9_9APHY</name>
<dbReference type="Proteomes" id="UP001055072">
    <property type="component" value="Unassembled WGS sequence"/>
</dbReference>
<evidence type="ECO:0000313" key="1">
    <source>
        <dbReference type="EMBL" id="KAI0093386.1"/>
    </source>
</evidence>
<sequence length="100" mass="10474">MGGFRFAQGSILDFGLAKGTFGLHVACLLSRSSQPGSGPGEAFFELYCTALYSWCITESNSAVMYSVLLVTSLSPPVSYTDSILAETGAEVESVSNAMAC</sequence>
<gene>
    <name evidence="1" type="ORF">BDY19DRAFT_903139</name>
</gene>
<comment type="caution">
    <text evidence="1">The sequence shown here is derived from an EMBL/GenBank/DDBJ whole genome shotgun (WGS) entry which is preliminary data.</text>
</comment>
<accession>A0ACB8UGT9</accession>
<reference evidence="1" key="1">
    <citation type="journal article" date="2021" name="Environ. Microbiol.">
        <title>Gene family expansions and transcriptome signatures uncover fungal adaptations to wood decay.</title>
        <authorList>
            <person name="Hage H."/>
            <person name="Miyauchi S."/>
            <person name="Viragh M."/>
            <person name="Drula E."/>
            <person name="Min B."/>
            <person name="Chaduli D."/>
            <person name="Navarro D."/>
            <person name="Favel A."/>
            <person name="Norest M."/>
            <person name="Lesage-Meessen L."/>
            <person name="Balint B."/>
            <person name="Merenyi Z."/>
            <person name="de Eugenio L."/>
            <person name="Morin E."/>
            <person name="Martinez A.T."/>
            <person name="Baldrian P."/>
            <person name="Stursova M."/>
            <person name="Martinez M.J."/>
            <person name="Novotny C."/>
            <person name="Magnuson J.K."/>
            <person name="Spatafora J.W."/>
            <person name="Maurice S."/>
            <person name="Pangilinan J."/>
            <person name="Andreopoulos W."/>
            <person name="LaButti K."/>
            <person name="Hundley H."/>
            <person name="Na H."/>
            <person name="Kuo A."/>
            <person name="Barry K."/>
            <person name="Lipzen A."/>
            <person name="Henrissat B."/>
            <person name="Riley R."/>
            <person name="Ahrendt S."/>
            <person name="Nagy L.G."/>
            <person name="Grigoriev I.V."/>
            <person name="Martin F."/>
            <person name="Rosso M.N."/>
        </authorList>
    </citation>
    <scope>NUCLEOTIDE SEQUENCE</scope>
    <source>
        <strain evidence="1">CBS 384.51</strain>
    </source>
</reference>
<keyword evidence="2" id="KW-1185">Reference proteome</keyword>
<organism evidence="1 2">
    <name type="scientific">Irpex rosettiformis</name>
    <dbReference type="NCBI Taxonomy" id="378272"/>
    <lineage>
        <taxon>Eukaryota</taxon>
        <taxon>Fungi</taxon>
        <taxon>Dikarya</taxon>
        <taxon>Basidiomycota</taxon>
        <taxon>Agaricomycotina</taxon>
        <taxon>Agaricomycetes</taxon>
        <taxon>Polyporales</taxon>
        <taxon>Irpicaceae</taxon>
        <taxon>Irpex</taxon>
    </lineage>
</organism>
<protein>
    <submittedName>
        <fullName evidence="1">Uncharacterized protein</fullName>
    </submittedName>
</protein>
<dbReference type="EMBL" id="MU274902">
    <property type="protein sequence ID" value="KAI0093386.1"/>
    <property type="molecule type" value="Genomic_DNA"/>
</dbReference>
<evidence type="ECO:0000313" key="2">
    <source>
        <dbReference type="Proteomes" id="UP001055072"/>
    </source>
</evidence>